<dbReference type="OrthoDB" id="10261348at2759"/>
<protein>
    <submittedName>
        <fullName evidence="2">Coiled-coil domain-containing protein 12</fullName>
    </submittedName>
</protein>
<dbReference type="PANTHER" id="PTHR31551">
    <property type="entry name" value="PRE-MRNA-SPLICING FACTOR CWF18"/>
    <property type="match status" value="1"/>
</dbReference>
<dbReference type="EMBL" id="LNIX01000060">
    <property type="protein sequence ID" value="OXA37296.1"/>
    <property type="molecule type" value="Genomic_DNA"/>
</dbReference>
<accession>A0A226CZ35</accession>
<sequence length="188" mass="20996">MTMTEEMDIEMEEDFVAATSSGPPPVVPAEEEQDENVGALEDGARRRKERLRALKQKLMGGGGDKEEKKGDSTTVLPKPIFRSYNPAFDKFQEIAVPKAKVVDIEEQIADTLQHAVVKPVVDDVDLTSLAPRKPDWDLKRDVAPKLTKLERRTQKAIAELILDRLKTNQDNLAAAVEFSGKPRDEDDD</sequence>
<dbReference type="Proteomes" id="UP000198287">
    <property type="component" value="Unassembled WGS sequence"/>
</dbReference>
<evidence type="ECO:0000313" key="2">
    <source>
        <dbReference type="EMBL" id="OXA37296.1"/>
    </source>
</evidence>
<evidence type="ECO:0000256" key="1">
    <source>
        <dbReference type="SAM" id="MobiDB-lite"/>
    </source>
</evidence>
<dbReference type="PANTHER" id="PTHR31551:SF1">
    <property type="entry name" value="COILED-COIL DOMAIN-CONTAINING PROTEIN 12"/>
    <property type="match status" value="1"/>
</dbReference>
<dbReference type="OMA" id="KPHNETT"/>
<dbReference type="GO" id="GO:0005684">
    <property type="term" value="C:U2-type spliceosomal complex"/>
    <property type="evidence" value="ECO:0007669"/>
    <property type="project" value="TreeGrafter"/>
</dbReference>
<gene>
    <name evidence="2" type="ORF">Fcan01_27942</name>
</gene>
<organism evidence="2 3">
    <name type="scientific">Folsomia candida</name>
    <name type="common">Springtail</name>
    <dbReference type="NCBI Taxonomy" id="158441"/>
    <lineage>
        <taxon>Eukaryota</taxon>
        <taxon>Metazoa</taxon>
        <taxon>Ecdysozoa</taxon>
        <taxon>Arthropoda</taxon>
        <taxon>Hexapoda</taxon>
        <taxon>Collembola</taxon>
        <taxon>Entomobryomorpha</taxon>
        <taxon>Isotomoidea</taxon>
        <taxon>Isotomidae</taxon>
        <taxon>Proisotominae</taxon>
        <taxon>Folsomia</taxon>
    </lineage>
</organism>
<dbReference type="InterPro" id="IPR013169">
    <property type="entry name" value="mRNA_splic_Cwf18-like"/>
</dbReference>
<reference evidence="2 3" key="1">
    <citation type="submission" date="2015-12" db="EMBL/GenBank/DDBJ databases">
        <title>The genome of Folsomia candida.</title>
        <authorList>
            <person name="Faddeeva A."/>
            <person name="Derks M.F."/>
            <person name="Anvar Y."/>
            <person name="Smit S."/>
            <person name="Van Straalen N."/>
            <person name="Roelofs D."/>
        </authorList>
    </citation>
    <scope>NUCLEOTIDE SEQUENCE [LARGE SCALE GENOMIC DNA]</scope>
    <source>
        <strain evidence="2 3">VU population</strain>
        <tissue evidence="2">Whole body</tissue>
    </source>
</reference>
<dbReference type="AlphaFoldDB" id="A0A226CZ35"/>
<keyword evidence="3" id="KW-1185">Reference proteome</keyword>
<feature type="compositionally biased region" description="Acidic residues" evidence="1">
    <location>
        <begin position="1"/>
        <end position="15"/>
    </location>
</feature>
<name>A0A226CZ35_FOLCA</name>
<comment type="caution">
    <text evidence="2">The sequence shown here is derived from an EMBL/GenBank/DDBJ whole genome shotgun (WGS) entry which is preliminary data.</text>
</comment>
<evidence type="ECO:0000313" key="3">
    <source>
        <dbReference type="Proteomes" id="UP000198287"/>
    </source>
</evidence>
<dbReference type="Pfam" id="PF08315">
    <property type="entry name" value="cwf18"/>
    <property type="match status" value="1"/>
</dbReference>
<dbReference type="STRING" id="158441.A0A226CZ35"/>
<dbReference type="GO" id="GO:0071014">
    <property type="term" value="C:post-mRNA release spliceosomal complex"/>
    <property type="evidence" value="ECO:0007669"/>
    <property type="project" value="TreeGrafter"/>
</dbReference>
<proteinExistence type="predicted"/>
<feature type="region of interest" description="Disordered" evidence="1">
    <location>
        <begin position="1"/>
        <end position="46"/>
    </location>
</feature>